<sequence length="201" mass="22686">MATKVNCRPFTIPTLPGLGLADIEKRFRRMTHLMYDTSIPASVLAEEVYPYLAPDIEFVNPWRRVRGVETYQIDLSGTHRGVHGDLDIAQMNARLSERRDAGRVLVDSTLSLRLLPRRAYRLRMILTYDFEMLEEGERFHVTRHEEMWSVGDILQSLPLAGRGYDVLRSLSGYVFTGAVLLSRAVAGRLSGAERGAPAPAR</sequence>
<name>A0A4P2Q6W8_SORCE</name>
<evidence type="ECO:0000313" key="1">
    <source>
        <dbReference type="EMBL" id="AUX25247.1"/>
    </source>
</evidence>
<evidence type="ECO:0000313" key="2">
    <source>
        <dbReference type="Proteomes" id="UP000295781"/>
    </source>
</evidence>
<dbReference type="RefSeq" id="WP_242515325.1">
    <property type="nucleotide sequence ID" value="NZ_CP012670.1"/>
</dbReference>
<dbReference type="EMBL" id="CP012670">
    <property type="protein sequence ID" value="AUX25247.1"/>
    <property type="molecule type" value="Genomic_DNA"/>
</dbReference>
<proteinExistence type="predicted"/>
<organism evidence="1 2">
    <name type="scientific">Sorangium cellulosum</name>
    <name type="common">Polyangium cellulosum</name>
    <dbReference type="NCBI Taxonomy" id="56"/>
    <lineage>
        <taxon>Bacteria</taxon>
        <taxon>Pseudomonadati</taxon>
        <taxon>Myxococcota</taxon>
        <taxon>Polyangia</taxon>
        <taxon>Polyangiales</taxon>
        <taxon>Polyangiaceae</taxon>
        <taxon>Sorangium</taxon>
    </lineage>
</organism>
<accession>A0A4P2Q6W8</accession>
<dbReference type="Proteomes" id="UP000295781">
    <property type="component" value="Chromosome"/>
</dbReference>
<gene>
    <name evidence="1" type="ORF">SOCEGT47_057910</name>
</gene>
<reference evidence="1 2" key="1">
    <citation type="submission" date="2015-09" db="EMBL/GenBank/DDBJ databases">
        <title>Sorangium comparison.</title>
        <authorList>
            <person name="Zaburannyi N."/>
            <person name="Bunk B."/>
            <person name="Overmann J."/>
            <person name="Mueller R."/>
        </authorList>
    </citation>
    <scope>NUCLEOTIDE SEQUENCE [LARGE SCALE GENOMIC DNA]</scope>
    <source>
        <strain evidence="1 2">So ceGT47</strain>
    </source>
</reference>
<protein>
    <recommendedName>
        <fullName evidence="3">SnoaL-like domain-containing protein</fullName>
    </recommendedName>
</protein>
<dbReference type="AlphaFoldDB" id="A0A4P2Q6W8"/>
<evidence type="ECO:0008006" key="3">
    <source>
        <dbReference type="Google" id="ProtNLM"/>
    </source>
</evidence>